<keyword evidence="1" id="KW-0732">Signal</keyword>
<feature type="signal peptide" evidence="1">
    <location>
        <begin position="1"/>
        <end position="20"/>
    </location>
</feature>
<comment type="caution">
    <text evidence="2">The sequence shown here is derived from an EMBL/GenBank/DDBJ whole genome shotgun (WGS) entry which is preliminary data.</text>
</comment>
<sequence>MKTVKLIAIALVLTSVTACGRMQPVKNVQSAPVTFNLTLEQVKTAILQSGIDRGWVMKEVSPGVIRAEIFVRSHHAVVDIDYNDKSYSINYVTSDNLKYANGKIHRNYNRWVNNLDVDIKRALAKVAI</sequence>
<accession>A0ABT0NDB7</accession>
<evidence type="ECO:0000256" key="1">
    <source>
        <dbReference type="SAM" id="SignalP"/>
    </source>
</evidence>
<dbReference type="EMBL" id="JAKIKT010000015">
    <property type="protein sequence ID" value="MCL2916446.1"/>
    <property type="molecule type" value="Genomic_DNA"/>
</dbReference>
<dbReference type="PROSITE" id="PS51257">
    <property type="entry name" value="PROKAR_LIPOPROTEIN"/>
    <property type="match status" value="1"/>
</dbReference>
<proteinExistence type="predicted"/>
<protein>
    <recommendedName>
        <fullName evidence="4">Lipoprotein</fullName>
    </recommendedName>
</protein>
<dbReference type="RefSeq" id="WP_249250971.1">
    <property type="nucleotide sequence ID" value="NZ_JAKIKT010000015.1"/>
</dbReference>
<feature type="chain" id="PRO_5046427812" description="Lipoprotein" evidence="1">
    <location>
        <begin position="21"/>
        <end position="128"/>
    </location>
</feature>
<evidence type="ECO:0008006" key="4">
    <source>
        <dbReference type="Google" id="ProtNLM"/>
    </source>
</evidence>
<name>A0ABT0NDB7_9GAMM</name>
<organism evidence="2 3">
    <name type="scientific">Shewanella corallii</name>
    <dbReference type="NCBI Taxonomy" id="560080"/>
    <lineage>
        <taxon>Bacteria</taxon>
        <taxon>Pseudomonadati</taxon>
        <taxon>Pseudomonadota</taxon>
        <taxon>Gammaproteobacteria</taxon>
        <taxon>Alteromonadales</taxon>
        <taxon>Shewanellaceae</taxon>
        <taxon>Shewanella</taxon>
    </lineage>
</organism>
<keyword evidence="3" id="KW-1185">Reference proteome</keyword>
<reference evidence="2 3" key="1">
    <citation type="submission" date="2022-01" db="EMBL/GenBank/DDBJ databases">
        <title>Whole genome-based taxonomy of the Shewanellaceae.</title>
        <authorList>
            <person name="Martin-Rodriguez A.J."/>
        </authorList>
    </citation>
    <scope>NUCLEOTIDE SEQUENCE [LARGE SCALE GENOMIC DNA]</scope>
    <source>
        <strain evidence="2 3">DSM 21332</strain>
    </source>
</reference>
<evidence type="ECO:0000313" key="3">
    <source>
        <dbReference type="Proteomes" id="UP001202831"/>
    </source>
</evidence>
<gene>
    <name evidence="2" type="ORF">L2725_22170</name>
</gene>
<dbReference type="Proteomes" id="UP001202831">
    <property type="component" value="Unassembled WGS sequence"/>
</dbReference>
<evidence type="ECO:0000313" key="2">
    <source>
        <dbReference type="EMBL" id="MCL2916446.1"/>
    </source>
</evidence>